<accession>A0A7X0RH96</accession>
<name>A0A7X0RH96_9ACTN</name>
<reference evidence="1 2" key="1">
    <citation type="submission" date="2020-08" db="EMBL/GenBank/DDBJ databases">
        <authorList>
            <person name="Seo M.-J."/>
        </authorList>
    </citation>
    <scope>NUCLEOTIDE SEQUENCE [LARGE SCALE GENOMIC DNA]</scope>
    <source>
        <strain evidence="1 2">KIGAM211</strain>
    </source>
</reference>
<evidence type="ECO:0000313" key="1">
    <source>
        <dbReference type="EMBL" id="MBB6628299.1"/>
    </source>
</evidence>
<dbReference type="AlphaFoldDB" id="A0A7X0RH96"/>
<protein>
    <submittedName>
        <fullName evidence="1">Uncharacterized protein</fullName>
    </submittedName>
</protein>
<proteinExistence type="predicted"/>
<dbReference type="Proteomes" id="UP000523955">
    <property type="component" value="Unassembled WGS sequence"/>
</dbReference>
<dbReference type="EMBL" id="JACKXE010000001">
    <property type="protein sequence ID" value="MBB6628299.1"/>
    <property type="molecule type" value="Genomic_DNA"/>
</dbReference>
<evidence type="ECO:0000313" key="2">
    <source>
        <dbReference type="Proteomes" id="UP000523955"/>
    </source>
</evidence>
<dbReference type="RefSeq" id="WP_185253377.1">
    <property type="nucleotide sequence ID" value="NZ_JACKXE010000001.1"/>
</dbReference>
<organism evidence="1 2">
    <name type="scientific">Nocardioides luti</name>
    <dbReference type="NCBI Taxonomy" id="2761101"/>
    <lineage>
        <taxon>Bacteria</taxon>
        <taxon>Bacillati</taxon>
        <taxon>Actinomycetota</taxon>
        <taxon>Actinomycetes</taxon>
        <taxon>Propionibacteriales</taxon>
        <taxon>Nocardioidaceae</taxon>
        <taxon>Nocardioides</taxon>
    </lineage>
</organism>
<gene>
    <name evidence="1" type="ORF">H5V45_13315</name>
</gene>
<comment type="caution">
    <text evidence="1">The sequence shown here is derived from an EMBL/GenBank/DDBJ whole genome shotgun (WGS) entry which is preliminary data.</text>
</comment>
<sequence length="158" mass="17364">MAGDGELVLTRSTDDRRRYDLAGVGSVRREGLLGRSHELRPVVGRPLVARQRGFLGRSTEAVDEAGVVVGTFTQRGLLRHGGPVVWNGLPHDLTSRSSWKNGYELARDGTPLLTVEARGWGRTPARIRVHDDRVDPGLVLFTVWLVQQFVQQDAAASS</sequence>
<keyword evidence="2" id="KW-1185">Reference proteome</keyword>